<proteinExistence type="predicted"/>
<evidence type="ECO:0000313" key="5">
    <source>
        <dbReference type="Proteomes" id="UP001589870"/>
    </source>
</evidence>
<reference evidence="4 5" key="1">
    <citation type="submission" date="2024-09" db="EMBL/GenBank/DDBJ databases">
        <authorList>
            <person name="Sun Q."/>
            <person name="Mori K."/>
        </authorList>
    </citation>
    <scope>NUCLEOTIDE SEQUENCE [LARGE SCALE GENOMIC DNA]</scope>
    <source>
        <strain evidence="4 5">TBRC 1851</strain>
    </source>
</reference>
<evidence type="ECO:0000259" key="3">
    <source>
        <dbReference type="Pfam" id="PF20177"/>
    </source>
</evidence>
<dbReference type="EMBL" id="JBHMQT010000009">
    <property type="protein sequence ID" value="MFC0862028.1"/>
    <property type="molecule type" value="Genomic_DNA"/>
</dbReference>
<keyword evidence="2" id="KW-0472">Membrane</keyword>
<dbReference type="Pfam" id="PF20177">
    <property type="entry name" value="DUF6542"/>
    <property type="match status" value="1"/>
</dbReference>
<dbReference type="RefSeq" id="WP_394300242.1">
    <property type="nucleotide sequence ID" value="NZ_JBHMQT010000009.1"/>
</dbReference>
<keyword evidence="5" id="KW-1185">Reference proteome</keyword>
<keyword evidence="2" id="KW-1133">Transmembrane helix</keyword>
<feature type="region of interest" description="Disordered" evidence="1">
    <location>
        <begin position="125"/>
        <end position="182"/>
    </location>
</feature>
<feature type="compositionally biased region" description="Low complexity" evidence="1">
    <location>
        <begin position="138"/>
        <end position="152"/>
    </location>
</feature>
<feature type="transmembrane region" description="Helical" evidence="2">
    <location>
        <begin position="91"/>
        <end position="113"/>
    </location>
</feature>
<dbReference type="InterPro" id="IPR046672">
    <property type="entry name" value="DUF6542"/>
</dbReference>
<comment type="caution">
    <text evidence="4">The sequence shown here is derived from an EMBL/GenBank/DDBJ whole genome shotgun (WGS) entry which is preliminary data.</text>
</comment>
<sequence length="182" mass="18774">MVGADRAGLRLTARGAIALLFVITLLGQAILPSGVGFVAGCLAAALLVRPRDLLPLVVTPPLVFFIAALLVEGVHSLASGSVPQTLGVGLFTALSSGAPWLFAGTALALLIAWRRGLPANVRELRGGGAEPARPDAPDAPGTARGRGTGRASSRTRRGRTAVFDPEPEGYFEPRLYGKAADE</sequence>
<keyword evidence="2" id="KW-0812">Transmembrane</keyword>
<evidence type="ECO:0000256" key="1">
    <source>
        <dbReference type="SAM" id="MobiDB-lite"/>
    </source>
</evidence>
<dbReference type="Proteomes" id="UP001589870">
    <property type="component" value="Unassembled WGS sequence"/>
</dbReference>
<feature type="transmembrane region" description="Helical" evidence="2">
    <location>
        <begin position="16"/>
        <end position="46"/>
    </location>
</feature>
<accession>A0ABV6U0N8</accession>
<feature type="domain" description="DUF6542" evidence="3">
    <location>
        <begin position="10"/>
        <end position="118"/>
    </location>
</feature>
<gene>
    <name evidence="4" type="ORF">ACFHYQ_06945</name>
</gene>
<evidence type="ECO:0000256" key="2">
    <source>
        <dbReference type="SAM" id="Phobius"/>
    </source>
</evidence>
<evidence type="ECO:0000313" key="4">
    <source>
        <dbReference type="EMBL" id="MFC0862028.1"/>
    </source>
</evidence>
<feature type="transmembrane region" description="Helical" evidence="2">
    <location>
        <begin position="53"/>
        <end position="71"/>
    </location>
</feature>
<name>A0ABV6U0N8_9ACTN</name>
<protein>
    <submittedName>
        <fullName evidence="4">DUF6542 domain-containing protein</fullName>
    </submittedName>
</protein>
<organism evidence="4 5">
    <name type="scientific">Sphaerimonospora cavernae</name>
    <dbReference type="NCBI Taxonomy" id="1740611"/>
    <lineage>
        <taxon>Bacteria</taxon>
        <taxon>Bacillati</taxon>
        <taxon>Actinomycetota</taxon>
        <taxon>Actinomycetes</taxon>
        <taxon>Streptosporangiales</taxon>
        <taxon>Streptosporangiaceae</taxon>
        <taxon>Sphaerimonospora</taxon>
    </lineage>
</organism>